<dbReference type="RefSeq" id="WP_101175169.1">
    <property type="nucleotide sequence ID" value="NZ_PISE01000003.1"/>
</dbReference>
<dbReference type="PROSITE" id="PS50198">
    <property type="entry name" value="PPIC_PPIASE_2"/>
    <property type="match status" value="1"/>
</dbReference>
<dbReference type="PANTHER" id="PTHR47245:SF1">
    <property type="entry name" value="FOLDASE PROTEIN PRSA"/>
    <property type="match status" value="1"/>
</dbReference>
<dbReference type="EMBL" id="PISE01000003">
    <property type="protein sequence ID" value="PKG25445.1"/>
    <property type="molecule type" value="Genomic_DNA"/>
</dbReference>
<evidence type="ECO:0000256" key="11">
    <source>
        <dbReference type="HAMAP-Rule" id="MF_01145"/>
    </source>
</evidence>
<dbReference type="InterPro" id="IPR046357">
    <property type="entry name" value="PPIase_dom_sf"/>
</dbReference>
<evidence type="ECO:0000256" key="1">
    <source>
        <dbReference type="ARBA" id="ARBA00000971"/>
    </source>
</evidence>
<keyword evidence="8 11" id="KW-0564">Palmitate</keyword>
<organism evidence="14 15">
    <name type="scientific">Niallia nealsonii</name>
    <dbReference type="NCBI Taxonomy" id="115979"/>
    <lineage>
        <taxon>Bacteria</taxon>
        <taxon>Bacillati</taxon>
        <taxon>Bacillota</taxon>
        <taxon>Bacilli</taxon>
        <taxon>Bacillales</taxon>
        <taxon>Bacillaceae</taxon>
        <taxon>Niallia</taxon>
    </lineage>
</organism>
<dbReference type="GO" id="GO:0005886">
    <property type="term" value="C:plasma membrane"/>
    <property type="evidence" value="ECO:0007669"/>
    <property type="project" value="UniProtKB-SubCell"/>
</dbReference>
<dbReference type="AlphaFoldDB" id="A0A2N0Z7F1"/>
<dbReference type="EC" id="5.2.1.8" evidence="11"/>
<comment type="subcellular location">
    <subcellularLocation>
        <location evidence="2 11">Cell membrane</location>
        <topology evidence="2 11">Lipid-anchor</topology>
    </subcellularLocation>
</comment>
<comment type="similarity">
    <text evidence="3 11">Belongs to the PrsA family.</text>
</comment>
<dbReference type="InterPro" id="IPR000297">
    <property type="entry name" value="PPIase_PpiC"/>
</dbReference>
<comment type="caution">
    <text evidence="14">The sequence shown here is derived from an EMBL/GenBank/DDBJ whole genome shotgun (WGS) entry which is preliminary data.</text>
</comment>
<keyword evidence="9 11" id="KW-0413">Isomerase</keyword>
<evidence type="ECO:0000256" key="8">
    <source>
        <dbReference type="ARBA" id="ARBA00023139"/>
    </source>
</evidence>
<dbReference type="Proteomes" id="UP000233375">
    <property type="component" value="Unassembled WGS sequence"/>
</dbReference>
<dbReference type="InterPro" id="IPR023059">
    <property type="entry name" value="Foldase_PrsA"/>
</dbReference>
<keyword evidence="7 11" id="KW-0472">Membrane</keyword>
<evidence type="ECO:0000256" key="5">
    <source>
        <dbReference type="ARBA" id="ARBA00022729"/>
    </source>
</evidence>
<evidence type="ECO:0000313" key="14">
    <source>
        <dbReference type="EMBL" id="PKG25445.1"/>
    </source>
</evidence>
<dbReference type="GO" id="GO:0006457">
    <property type="term" value="P:protein folding"/>
    <property type="evidence" value="ECO:0007669"/>
    <property type="project" value="UniProtKB-UniRule"/>
</dbReference>
<keyword evidence="10 11" id="KW-0449">Lipoprotein</keyword>
<evidence type="ECO:0000256" key="3">
    <source>
        <dbReference type="ARBA" id="ARBA00006071"/>
    </source>
</evidence>
<evidence type="ECO:0000256" key="2">
    <source>
        <dbReference type="ARBA" id="ARBA00004193"/>
    </source>
</evidence>
<keyword evidence="5 11" id="KW-0732">Signal</keyword>
<dbReference type="SUPFAM" id="SSF109998">
    <property type="entry name" value="Triger factor/SurA peptide-binding domain-like"/>
    <property type="match status" value="1"/>
</dbReference>
<comment type="catalytic activity">
    <reaction evidence="1 11">
        <text>[protein]-peptidylproline (omega=180) = [protein]-peptidylproline (omega=0)</text>
        <dbReference type="Rhea" id="RHEA:16237"/>
        <dbReference type="Rhea" id="RHEA-COMP:10747"/>
        <dbReference type="Rhea" id="RHEA-COMP:10748"/>
        <dbReference type="ChEBI" id="CHEBI:83833"/>
        <dbReference type="ChEBI" id="CHEBI:83834"/>
        <dbReference type="EC" id="5.2.1.8"/>
    </reaction>
</comment>
<dbReference type="GO" id="GO:0003755">
    <property type="term" value="F:peptidyl-prolyl cis-trans isomerase activity"/>
    <property type="evidence" value="ECO:0007669"/>
    <property type="project" value="UniProtKB-UniRule"/>
</dbReference>
<feature type="domain" description="PpiC" evidence="13">
    <location>
        <begin position="137"/>
        <end position="227"/>
    </location>
</feature>
<dbReference type="InterPro" id="IPR050245">
    <property type="entry name" value="PrsA_foldase"/>
</dbReference>
<feature type="signal peptide" evidence="12">
    <location>
        <begin position="1"/>
        <end position="21"/>
    </location>
</feature>
<evidence type="ECO:0000256" key="6">
    <source>
        <dbReference type="ARBA" id="ARBA00023110"/>
    </source>
</evidence>
<evidence type="ECO:0000256" key="9">
    <source>
        <dbReference type="ARBA" id="ARBA00023235"/>
    </source>
</evidence>
<proteinExistence type="inferred from homology"/>
<dbReference type="HAMAP" id="MF_01145">
    <property type="entry name" value="Foldase_PrsA"/>
    <property type="match status" value="1"/>
</dbReference>
<keyword evidence="6 11" id="KW-0697">Rotamase</keyword>
<dbReference type="InterPro" id="IPR027304">
    <property type="entry name" value="Trigger_fact/SurA_dom_sf"/>
</dbReference>
<evidence type="ECO:0000256" key="12">
    <source>
        <dbReference type="SAM" id="SignalP"/>
    </source>
</evidence>
<sequence length="283" mass="31865">MKKWILSLTLAAGVISLSACGNDDSETIVKSDTGEITKEQLYDAMKEKYGASTLQPMIYEKVLAKKYKVSDEEIDEEVNKIKSQYGDNFLTAIQQYGYNSEEDLRAMFKTGLLQQKAAVKNIEVTDKEIKAYYEDYQPDIKVRHILVTDEKTAKEVKKKLDNGEKFATVAKKYSTDTATASEGGDLGWISSGTKDADFEKAAFKLKANAISDPVKTTNGYEIIQVTDKKEKEKYEDVKDEMEYKLKVSKLTTEDINEAMEKELKEADVSITDKDLKALLDTSN</sequence>
<gene>
    <name evidence="11 14" type="primary">prsA</name>
    <name evidence="14" type="ORF">CWS01_00960</name>
</gene>
<dbReference type="SUPFAM" id="SSF54534">
    <property type="entry name" value="FKBP-like"/>
    <property type="match status" value="1"/>
</dbReference>
<dbReference type="InterPro" id="IPR023058">
    <property type="entry name" value="PPIase_PpiC_CS"/>
</dbReference>
<evidence type="ECO:0000256" key="10">
    <source>
        <dbReference type="ARBA" id="ARBA00023288"/>
    </source>
</evidence>
<name>A0A2N0Z7F1_9BACI</name>
<evidence type="ECO:0000256" key="4">
    <source>
        <dbReference type="ARBA" id="ARBA00022475"/>
    </source>
</evidence>
<evidence type="ECO:0000256" key="7">
    <source>
        <dbReference type="ARBA" id="ARBA00023136"/>
    </source>
</evidence>
<keyword evidence="4 11" id="KW-1003">Cell membrane</keyword>
<dbReference type="Gene3D" id="3.10.50.40">
    <property type="match status" value="1"/>
</dbReference>
<accession>A0A2N0Z7F1</accession>
<dbReference type="OrthoDB" id="14196at2"/>
<dbReference type="Pfam" id="PF00639">
    <property type="entry name" value="Rotamase"/>
    <property type="match status" value="1"/>
</dbReference>
<keyword evidence="15" id="KW-1185">Reference proteome</keyword>
<reference evidence="14 15" key="1">
    <citation type="journal article" date="2003" name="Int. J. Syst. Evol. Microbiol.">
        <title>Bacillus nealsonii sp. nov., isolated from a spacecraft-assembly facility, whose spores are gamma-radiation resistant.</title>
        <authorList>
            <person name="Venkateswaran K."/>
            <person name="Kempf M."/>
            <person name="Chen F."/>
            <person name="Satomi M."/>
            <person name="Nicholson W."/>
            <person name="Kern R."/>
        </authorList>
    </citation>
    <scope>NUCLEOTIDE SEQUENCE [LARGE SCALE GENOMIC DNA]</scope>
    <source>
        <strain evidence="14 15">FO-92</strain>
    </source>
</reference>
<evidence type="ECO:0000313" key="15">
    <source>
        <dbReference type="Proteomes" id="UP000233375"/>
    </source>
</evidence>
<feature type="chain" id="PRO_5015000587" description="Foldase protein PrsA" evidence="12">
    <location>
        <begin position="22"/>
        <end position="283"/>
    </location>
</feature>
<protein>
    <recommendedName>
        <fullName evidence="11">Foldase protein PrsA</fullName>
        <ecNumber evidence="11">5.2.1.8</ecNumber>
    </recommendedName>
</protein>
<dbReference type="PROSITE" id="PS51257">
    <property type="entry name" value="PROKAR_LIPOPROTEIN"/>
    <property type="match status" value="1"/>
</dbReference>
<evidence type="ECO:0000259" key="13">
    <source>
        <dbReference type="PROSITE" id="PS50198"/>
    </source>
</evidence>
<dbReference type="PROSITE" id="PS01096">
    <property type="entry name" value="PPIC_PPIASE_1"/>
    <property type="match status" value="1"/>
</dbReference>
<comment type="function">
    <text evidence="11">Plays a major role in protein secretion by helping the post-translocational extracellular folding of several secreted proteins.</text>
</comment>
<dbReference type="PANTHER" id="PTHR47245">
    <property type="entry name" value="PEPTIDYLPROLYL ISOMERASE"/>
    <property type="match status" value="1"/>
</dbReference>